<keyword evidence="3" id="KW-1185">Reference proteome</keyword>
<evidence type="ECO:0000313" key="3">
    <source>
        <dbReference type="Proteomes" id="UP000182486"/>
    </source>
</evidence>
<dbReference type="InterPro" id="IPR001387">
    <property type="entry name" value="Cro/C1-type_HTH"/>
</dbReference>
<dbReference type="CDD" id="cd00093">
    <property type="entry name" value="HTH_XRE"/>
    <property type="match status" value="1"/>
</dbReference>
<comment type="caution">
    <text evidence="2">The sequence shown here is derived from an EMBL/GenBank/DDBJ whole genome shotgun (WGS) entry which is preliminary data.</text>
</comment>
<dbReference type="InterPro" id="IPR010982">
    <property type="entry name" value="Lambda_DNA-bd_dom_sf"/>
</dbReference>
<evidence type="ECO:0000259" key="1">
    <source>
        <dbReference type="SMART" id="SM00530"/>
    </source>
</evidence>
<dbReference type="AlphaFoldDB" id="A0A1K0F931"/>
<feature type="domain" description="HTH cro/C1-type" evidence="1">
    <location>
        <begin position="7"/>
        <end position="65"/>
    </location>
</feature>
<dbReference type="Pfam" id="PF13560">
    <property type="entry name" value="HTH_31"/>
    <property type="match status" value="1"/>
</dbReference>
<reference evidence="2 3" key="1">
    <citation type="submission" date="2016-09" db="EMBL/GenBank/DDBJ databases">
        <title>Couchioplanes caeruleus draft genome sequence.</title>
        <authorList>
            <person name="Sheehan J."/>
            <person name="Caffrey P."/>
        </authorList>
    </citation>
    <scope>NUCLEOTIDE SEQUENCE [LARGE SCALE GENOMIC DNA]</scope>
    <source>
        <strain evidence="2 3">DSM 43634</strain>
    </source>
</reference>
<dbReference type="SMART" id="SM00530">
    <property type="entry name" value="HTH_XRE"/>
    <property type="match status" value="1"/>
</dbReference>
<gene>
    <name evidence="2" type="ORF">BG844_38075</name>
</gene>
<protein>
    <submittedName>
        <fullName evidence="2">Transcriptional regulator</fullName>
    </submittedName>
</protein>
<dbReference type="GO" id="GO:0003677">
    <property type="term" value="F:DNA binding"/>
    <property type="evidence" value="ECO:0007669"/>
    <property type="project" value="InterPro"/>
</dbReference>
<dbReference type="Proteomes" id="UP000182486">
    <property type="component" value="Unassembled WGS sequence"/>
</dbReference>
<accession>A0A1K0F931</accession>
<dbReference type="Gene3D" id="1.10.260.40">
    <property type="entry name" value="lambda repressor-like DNA-binding domains"/>
    <property type="match status" value="1"/>
</dbReference>
<proteinExistence type="predicted"/>
<organism evidence="2 3">
    <name type="scientific">Couchioplanes caeruleus subsp. caeruleus</name>
    <dbReference type="NCBI Taxonomy" id="56427"/>
    <lineage>
        <taxon>Bacteria</taxon>
        <taxon>Bacillati</taxon>
        <taxon>Actinomycetota</taxon>
        <taxon>Actinomycetes</taxon>
        <taxon>Micromonosporales</taxon>
        <taxon>Micromonosporaceae</taxon>
        <taxon>Couchioplanes</taxon>
    </lineage>
</organism>
<dbReference type="EMBL" id="MEIA01000581">
    <property type="protein sequence ID" value="OJF09357.1"/>
    <property type="molecule type" value="Genomic_DNA"/>
</dbReference>
<sequence>MNPLQQLIRDRMAEQGWSYADVARRGGIPRSTVHHLATAEHLRRPPHPATLEGLAEGLAVPLDAVRAAAASAAGLATWQEPVTDPEITILVAALSRLSPDDRRHVLALVQSLLSADRSA</sequence>
<dbReference type="SUPFAM" id="SSF47413">
    <property type="entry name" value="lambda repressor-like DNA-binding domains"/>
    <property type="match status" value="1"/>
</dbReference>
<evidence type="ECO:0000313" key="2">
    <source>
        <dbReference type="EMBL" id="OJF09357.1"/>
    </source>
</evidence>
<name>A0A1K0F931_9ACTN</name>